<organism evidence="11 12">
    <name type="scientific">Paraconiothyrium brasiliense</name>
    <dbReference type="NCBI Taxonomy" id="300254"/>
    <lineage>
        <taxon>Eukaryota</taxon>
        <taxon>Fungi</taxon>
        <taxon>Dikarya</taxon>
        <taxon>Ascomycota</taxon>
        <taxon>Pezizomycotina</taxon>
        <taxon>Dothideomycetes</taxon>
        <taxon>Pleosporomycetidae</taxon>
        <taxon>Pleosporales</taxon>
        <taxon>Massarineae</taxon>
        <taxon>Didymosphaeriaceae</taxon>
        <taxon>Paraconiothyrium</taxon>
    </lineage>
</organism>
<evidence type="ECO:0000313" key="11">
    <source>
        <dbReference type="EMBL" id="KAL1598927.1"/>
    </source>
</evidence>
<dbReference type="EMBL" id="JAKJXO020000011">
    <property type="protein sequence ID" value="KAL1598927.1"/>
    <property type="molecule type" value="Genomic_DNA"/>
</dbReference>
<keyword evidence="3" id="KW-0158">Chromosome</keyword>
<evidence type="ECO:0000256" key="7">
    <source>
        <dbReference type="ARBA" id="ARBA00023054"/>
    </source>
</evidence>
<keyword evidence="8" id="KW-0131">Cell cycle</keyword>
<dbReference type="PANTHER" id="PTHR14527:SF2">
    <property type="entry name" value="PROTEIN MIS12 HOMOLOG"/>
    <property type="match status" value="1"/>
</dbReference>
<comment type="subcellular location">
    <subcellularLocation>
        <location evidence="1">Chromosome</location>
        <location evidence="1">Centromere</location>
        <location evidence="1">Kinetochore</location>
    </subcellularLocation>
</comment>
<comment type="similarity">
    <text evidence="2">Belongs to the mis12 family.</text>
</comment>
<evidence type="ECO:0000256" key="2">
    <source>
        <dbReference type="ARBA" id="ARBA00008643"/>
    </source>
</evidence>
<comment type="caution">
    <text evidence="11">The sequence shown here is derived from an EMBL/GenBank/DDBJ whole genome shotgun (WGS) entry which is preliminary data.</text>
</comment>
<keyword evidence="5" id="KW-0498">Mitosis</keyword>
<evidence type="ECO:0000256" key="10">
    <source>
        <dbReference type="SAM" id="MobiDB-lite"/>
    </source>
</evidence>
<keyword evidence="4" id="KW-0132">Cell division</keyword>
<feature type="compositionally biased region" description="Basic and acidic residues" evidence="10">
    <location>
        <begin position="273"/>
        <end position="283"/>
    </location>
</feature>
<protein>
    <recommendedName>
        <fullName evidence="13">Mis12 domain-containing protein</fullName>
    </recommendedName>
</protein>
<evidence type="ECO:0000313" key="12">
    <source>
        <dbReference type="Proteomes" id="UP001521785"/>
    </source>
</evidence>
<feature type="region of interest" description="Disordered" evidence="10">
    <location>
        <begin position="262"/>
        <end position="283"/>
    </location>
</feature>
<name>A0ABR3R3I7_9PLEO</name>
<evidence type="ECO:0000256" key="5">
    <source>
        <dbReference type="ARBA" id="ARBA00022776"/>
    </source>
</evidence>
<feature type="region of interest" description="Disordered" evidence="10">
    <location>
        <begin position="222"/>
        <end position="242"/>
    </location>
</feature>
<dbReference type="Pfam" id="PF05859">
    <property type="entry name" value="Mis12"/>
    <property type="match status" value="1"/>
</dbReference>
<gene>
    <name evidence="11" type="ORF">SLS60_008072</name>
</gene>
<dbReference type="PANTHER" id="PTHR14527">
    <property type="entry name" value="PROTEIN MIS12 HOMOLOG"/>
    <property type="match status" value="1"/>
</dbReference>
<keyword evidence="6" id="KW-0995">Kinetochore</keyword>
<keyword evidence="9" id="KW-0137">Centromere</keyword>
<evidence type="ECO:0000256" key="1">
    <source>
        <dbReference type="ARBA" id="ARBA00004629"/>
    </source>
</evidence>
<evidence type="ECO:0000256" key="3">
    <source>
        <dbReference type="ARBA" id="ARBA00022454"/>
    </source>
</evidence>
<dbReference type="Proteomes" id="UP001521785">
    <property type="component" value="Unassembled WGS sequence"/>
</dbReference>
<evidence type="ECO:0008006" key="13">
    <source>
        <dbReference type="Google" id="ProtNLM"/>
    </source>
</evidence>
<keyword evidence="7" id="KW-0175">Coiled coil</keyword>
<dbReference type="InterPro" id="IPR008685">
    <property type="entry name" value="Centromere_Mis12"/>
</dbReference>
<proteinExistence type="inferred from homology"/>
<evidence type="ECO:0000256" key="8">
    <source>
        <dbReference type="ARBA" id="ARBA00023306"/>
    </source>
</evidence>
<sequence length="341" mass="38104">MANTKQHENLLLTEHFTWPPISLIDDIINTVNDSLYSCNDTLETGLLSADPSFLGFTPRSDESEEQMHERARLEIEEGAQKLETLMIDAVDRNFDRLEIWTLRNVLCLPREEGFENWVRLSHYEGLKIPPKANTLTPEALYALRRRLVETSKLHAALVAEKDRNEAQISRLRALLTPPKQASRSSTEFEKDVNEAQSTAPFAFLTHAPTAQALGVQALPLPTTSTSTKPESRTPLTTHTTFTTSQLPHLRQLLAQLKPHLASTALPSGTSGDNEQRAKERRLYIESQSRRALERRGVDTRDGVEGNVEGSRVRVEELSALEGIAGALETDRTEDGEAMDTS</sequence>
<accession>A0ABR3R3I7</accession>
<reference evidence="11 12" key="1">
    <citation type="submission" date="2024-02" db="EMBL/GenBank/DDBJ databases">
        <title>De novo assembly and annotation of 12 fungi associated with fruit tree decline syndrome in Ontario, Canada.</title>
        <authorList>
            <person name="Sulman M."/>
            <person name="Ellouze W."/>
            <person name="Ilyukhin E."/>
        </authorList>
    </citation>
    <scope>NUCLEOTIDE SEQUENCE [LARGE SCALE GENOMIC DNA]</scope>
    <source>
        <strain evidence="11 12">M42-189</strain>
    </source>
</reference>
<keyword evidence="12" id="KW-1185">Reference proteome</keyword>
<evidence type="ECO:0000256" key="4">
    <source>
        <dbReference type="ARBA" id="ARBA00022618"/>
    </source>
</evidence>
<evidence type="ECO:0000256" key="6">
    <source>
        <dbReference type="ARBA" id="ARBA00022838"/>
    </source>
</evidence>
<evidence type="ECO:0000256" key="9">
    <source>
        <dbReference type="ARBA" id="ARBA00023328"/>
    </source>
</evidence>